<evidence type="ECO:0000313" key="2">
    <source>
        <dbReference type="EMBL" id="ERK73140.1"/>
    </source>
</evidence>
<accession>U2RD13</accession>
<gene>
    <name evidence="2" type="ORF">N136_00535</name>
</gene>
<dbReference type="AlphaFoldDB" id="U2RD13"/>
<reference evidence="2 3" key="1">
    <citation type="submission" date="2013-08" db="EMBL/GenBank/DDBJ databases">
        <authorList>
            <person name="Weinstock G."/>
            <person name="Sodergren E."/>
            <person name="Wylie T."/>
            <person name="Fulton L."/>
            <person name="Fulton R."/>
            <person name="Fronick C."/>
            <person name="O'Laughlin M."/>
            <person name="Godfrey J."/>
            <person name="Miner T."/>
            <person name="Herter B."/>
            <person name="Appelbaum E."/>
            <person name="Cordes M."/>
            <person name="Lek S."/>
            <person name="Wollam A."/>
            <person name="Pepin K.H."/>
            <person name="Palsikar V.B."/>
            <person name="Mitreva M."/>
            <person name="Wilson R.K."/>
        </authorList>
    </citation>
    <scope>NUCLEOTIDE SEQUENCE [LARGE SCALE GENOMIC DNA]</scope>
    <source>
        <strain evidence="2 3">ATCC 14665</strain>
    </source>
</reference>
<proteinExistence type="predicted"/>
<name>U2RD13_LEIAQ</name>
<dbReference type="EMBL" id="AWVQ01000043">
    <property type="protein sequence ID" value="ERK73140.1"/>
    <property type="molecule type" value="Genomic_DNA"/>
</dbReference>
<dbReference type="Proteomes" id="UP000016605">
    <property type="component" value="Unassembled WGS sequence"/>
</dbReference>
<protein>
    <submittedName>
        <fullName evidence="2">Uncharacterized protein</fullName>
    </submittedName>
</protein>
<feature type="compositionally biased region" description="Basic and acidic residues" evidence="1">
    <location>
        <begin position="1"/>
        <end position="12"/>
    </location>
</feature>
<organism evidence="2 3">
    <name type="scientific">Leifsonia aquatica ATCC 14665</name>
    <dbReference type="NCBI Taxonomy" id="1358026"/>
    <lineage>
        <taxon>Bacteria</taxon>
        <taxon>Bacillati</taxon>
        <taxon>Actinomycetota</taxon>
        <taxon>Actinomycetes</taxon>
        <taxon>Micrococcales</taxon>
        <taxon>Microbacteriaceae</taxon>
        <taxon>Leifsonia</taxon>
    </lineage>
</organism>
<sequence>MDRFCRWSERPSEATARGSRAARVGRRTGGAPAGIPTPHGEAETVTTPAWLLRSE</sequence>
<dbReference type="HOGENOM" id="CLU_3026754_0_0_11"/>
<evidence type="ECO:0000313" key="3">
    <source>
        <dbReference type="Proteomes" id="UP000016605"/>
    </source>
</evidence>
<evidence type="ECO:0000256" key="1">
    <source>
        <dbReference type="SAM" id="MobiDB-lite"/>
    </source>
</evidence>
<feature type="region of interest" description="Disordered" evidence="1">
    <location>
        <begin position="1"/>
        <end position="47"/>
    </location>
</feature>
<comment type="caution">
    <text evidence="2">The sequence shown here is derived from an EMBL/GenBank/DDBJ whole genome shotgun (WGS) entry which is preliminary data.</text>
</comment>